<keyword evidence="4" id="KW-1185">Reference proteome</keyword>
<dbReference type="SUPFAM" id="SSF53474">
    <property type="entry name" value="alpha/beta-Hydrolases"/>
    <property type="match status" value="1"/>
</dbReference>
<dbReference type="GO" id="GO:0008610">
    <property type="term" value="P:lipid biosynthetic process"/>
    <property type="evidence" value="ECO:0007669"/>
    <property type="project" value="TreeGrafter"/>
</dbReference>
<dbReference type="AlphaFoldDB" id="A0A9X2VFA3"/>
<sequence>MASQGTDRRAGGWIVGPPHPTAPAVRLFCLPYVGGAASVYQPWRGALGDDVEVCPVEPPGHQTRLREPAFARLDALVDALASGITDELDVPYALFGHSLGALVAFELARELRRRGADEPWALFVSGGPAPRLAREHPPVHDGTDAQVVERLRILGGLPEEVLEEPGLLRHFLPTIRADFAVFETYEYRSGSPLTCPVIAFSGAEDTDVPHTRVEPWSAESTGRFEHHVLPGSHFFVHTARTALLNLVRGELAAPAHLRDQDSRRAVDQ</sequence>
<evidence type="ECO:0000313" key="4">
    <source>
        <dbReference type="Proteomes" id="UP001141259"/>
    </source>
</evidence>
<feature type="domain" description="Thioesterase" evidence="2">
    <location>
        <begin position="26"/>
        <end position="246"/>
    </location>
</feature>
<name>A0A9X2VFA3_9PSEU</name>
<dbReference type="RefSeq" id="WP_259621078.1">
    <property type="nucleotide sequence ID" value="NZ_JANYMP010000001.1"/>
</dbReference>
<comment type="similarity">
    <text evidence="1">Belongs to the thioesterase family.</text>
</comment>
<dbReference type="InterPro" id="IPR012223">
    <property type="entry name" value="TEII"/>
</dbReference>
<evidence type="ECO:0000256" key="1">
    <source>
        <dbReference type="ARBA" id="ARBA00007169"/>
    </source>
</evidence>
<dbReference type="PANTHER" id="PTHR11487:SF0">
    <property type="entry name" value="S-ACYL FATTY ACID SYNTHASE THIOESTERASE, MEDIUM CHAIN"/>
    <property type="match status" value="1"/>
</dbReference>
<protein>
    <submittedName>
        <fullName evidence="3">Thioesterase domain-containing protein</fullName>
    </submittedName>
</protein>
<accession>A0A9X2VFA3</accession>
<dbReference type="Gene3D" id="3.40.50.1820">
    <property type="entry name" value="alpha/beta hydrolase"/>
    <property type="match status" value="1"/>
</dbReference>
<dbReference type="InterPro" id="IPR001031">
    <property type="entry name" value="Thioesterase"/>
</dbReference>
<proteinExistence type="inferred from homology"/>
<evidence type="ECO:0000259" key="2">
    <source>
        <dbReference type="Pfam" id="PF00975"/>
    </source>
</evidence>
<dbReference type="Pfam" id="PF00975">
    <property type="entry name" value="Thioesterase"/>
    <property type="match status" value="1"/>
</dbReference>
<organism evidence="3 4">
    <name type="scientific">Umezawaea endophytica</name>
    <dbReference type="NCBI Taxonomy" id="1654476"/>
    <lineage>
        <taxon>Bacteria</taxon>
        <taxon>Bacillati</taxon>
        <taxon>Actinomycetota</taxon>
        <taxon>Actinomycetes</taxon>
        <taxon>Pseudonocardiales</taxon>
        <taxon>Pseudonocardiaceae</taxon>
        <taxon>Umezawaea</taxon>
    </lineage>
</organism>
<gene>
    <name evidence="3" type="ORF">NZH93_01780</name>
</gene>
<dbReference type="PANTHER" id="PTHR11487">
    <property type="entry name" value="THIOESTERASE"/>
    <property type="match status" value="1"/>
</dbReference>
<dbReference type="EMBL" id="JANYMP010000001">
    <property type="protein sequence ID" value="MCS7475566.1"/>
    <property type="molecule type" value="Genomic_DNA"/>
</dbReference>
<evidence type="ECO:0000313" key="3">
    <source>
        <dbReference type="EMBL" id="MCS7475566.1"/>
    </source>
</evidence>
<dbReference type="InterPro" id="IPR029058">
    <property type="entry name" value="AB_hydrolase_fold"/>
</dbReference>
<reference evidence="3" key="1">
    <citation type="submission" date="2022-08" db="EMBL/GenBank/DDBJ databases">
        <authorList>
            <person name="Tistechok S."/>
            <person name="Samborskyy M."/>
            <person name="Roman I."/>
        </authorList>
    </citation>
    <scope>NUCLEOTIDE SEQUENCE</scope>
    <source>
        <strain evidence="3">DSM 103496</strain>
    </source>
</reference>
<comment type="caution">
    <text evidence="3">The sequence shown here is derived from an EMBL/GenBank/DDBJ whole genome shotgun (WGS) entry which is preliminary data.</text>
</comment>
<dbReference type="Proteomes" id="UP001141259">
    <property type="component" value="Unassembled WGS sequence"/>
</dbReference>